<accession>A0ABR6T9W5</accession>
<comment type="caution">
    <text evidence="1">The sequence shown here is derived from an EMBL/GenBank/DDBJ whole genome shotgun (WGS) entry which is preliminary data.</text>
</comment>
<dbReference type="Proteomes" id="UP000534677">
    <property type="component" value="Unassembled WGS sequence"/>
</dbReference>
<sequence>MTDLPKEPDERRNTFAEVIWLKAEHQHQKQESLRVWRIWYIALTDEARSDIDEQLKVYCEKIRVQFGKSVRFKPRNKGE</sequence>
<dbReference type="EMBL" id="JAAXCZ010000008">
    <property type="protein sequence ID" value="MBC2382600.1"/>
    <property type="molecule type" value="Genomic_DNA"/>
</dbReference>
<reference evidence="1 2" key="1">
    <citation type="submission" date="2020-04" db="EMBL/GenBank/DDBJ databases">
        <title>Pseudomonas crami sp. nov., a novel proteolytic bacterial species isolated from cream.</title>
        <authorList>
            <person name="Hofmann K."/>
            <person name="Woller A."/>
            <person name="Huptas C."/>
            <person name="Wenning M."/>
            <person name="Scherer S."/>
            <person name="Doll E.V."/>
        </authorList>
    </citation>
    <scope>NUCLEOTIDE SEQUENCE [LARGE SCALE GENOMIC DNA]</scope>
    <source>
        <strain evidence="1 2">WS 5096</strain>
    </source>
</reference>
<organism evidence="1 2">
    <name type="scientific">Pseudomonas cremoris</name>
    <dbReference type="NCBI Taxonomy" id="2724178"/>
    <lineage>
        <taxon>Bacteria</taxon>
        <taxon>Pseudomonadati</taxon>
        <taxon>Pseudomonadota</taxon>
        <taxon>Gammaproteobacteria</taxon>
        <taxon>Pseudomonadales</taxon>
        <taxon>Pseudomonadaceae</taxon>
        <taxon>Pseudomonas</taxon>
    </lineage>
</organism>
<protein>
    <submittedName>
        <fullName evidence="1">Uncharacterized protein</fullName>
    </submittedName>
</protein>
<evidence type="ECO:0000313" key="1">
    <source>
        <dbReference type="EMBL" id="MBC2382600.1"/>
    </source>
</evidence>
<evidence type="ECO:0000313" key="2">
    <source>
        <dbReference type="Proteomes" id="UP000534677"/>
    </source>
</evidence>
<keyword evidence="2" id="KW-1185">Reference proteome</keyword>
<proteinExistence type="predicted"/>
<gene>
    <name evidence="1" type="ORF">HF209_16785</name>
</gene>
<dbReference type="RefSeq" id="WP_185708506.1">
    <property type="nucleotide sequence ID" value="NZ_JAAXCZ010000008.1"/>
</dbReference>
<name>A0ABR6T9W5_9PSED</name>